<dbReference type="EMBL" id="VICG01000001">
    <property type="protein sequence ID" value="KAA8577153.1"/>
    <property type="molecule type" value="Genomic_DNA"/>
</dbReference>
<evidence type="ECO:0000256" key="1">
    <source>
        <dbReference type="SAM" id="MobiDB-lite"/>
    </source>
</evidence>
<keyword evidence="3" id="KW-1185">Reference proteome</keyword>
<name>A0A5M9K9T5_MONFR</name>
<feature type="region of interest" description="Disordered" evidence="1">
    <location>
        <begin position="1"/>
        <end position="70"/>
    </location>
</feature>
<dbReference type="AlphaFoldDB" id="A0A5M9K9T5"/>
<evidence type="ECO:0000313" key="3">
    <source>
        <dbReference type="Proteomes" id="UP000322873"/>
    </source>
</evidence>
<feature type="compositionally biased region" description="Basic and acidic residues" evidence="1">
    <location>
        <begin position="16"/>
        <end position="28"/>
    </location>
</feature>
<sequence>MRPQRPSTSRWQQRSTDMKAGRATRYPEAEPSTTEKNSPIPRRAQDPPVEAAAAREKSMQALPISKPSLS</sequence>
<organism evidence="2 3">
    <name type="scientific">Monilinia fructicola</name>
    <name type="common">Brown rot fungus</name>
    <name type="synonym">Ciboria fructicola</name>
    <dbReference type="NCBI Taxonomy" id="38448"/>
    <lineage>
        <taxon>Eukaryota</taxon>
        <taxon>Fungi</taxon>
        <taxon>Dikarya</taxon>
        <taxon>Ascomycota</taxon>
        <taxon>Pezizomycotina</taxon>
        <taxon>Leotiomycetes</taxon>
        <taxon>Helotiales</taxon>
        <taxon>Sclerotiniaceae</taxon>
        <taxon>Monilinia</taxon>
    </lineage>
</organism>
<protein>
    <submittedName>
        <fullName evidence="2">Uncharacterized protein</fullName>
    </submittedName>
</protein>
<feature type="compositionally biased region" description="Polar residues" evidence="1">
    <location>
        <begin position="1"/>
        <end position="15"/>
    </location>
</feature>
<gene>
    <name evidence="2" type="ORF">EYC84_007151</name>
</gene>
<reference evidence="2 3" key="1">
    <citation type="submission" date="2019-06" db="EMBL/GenBank/DDBJ databases">
        <title>Genome Sequence of the Brown Rot Fungal Pathogen Monilinia fructicola.</title>
        <authorList>
            <person name="De Miccolis Angelini R.M."/>
            <person name="Landi L."/>
            <person name="Abate D."/>
            <person name="Pollastro S."/>
            <person name="Romanazzi G."/>
            <person name="Faretra F."/>
        </authorList>
    </citation>
    <scope>NUCLEOTIDE SEQUENCE [LARGE SCALE GENOMIC DNA]</scope>
    <source>
        <strain evidence="2 3">Mfrc123</strain>
    </source>
</reference>
<dbReference type="Proteomes" id="UP000322873">
    <property type="component" value="Unassembled WGS sequence"/>
</dbReference>
<proteinExistence type="predicted"/>
<comment type="caution">
    <text evidence="2">The sequence shown here is derived from an EMBL/GenBank/DDBJ whole genome shotgun (WGS) entry which is preliminary data.</text>
</comment>
<accession>A0A5M9K9T5</accession>
<evidence type="ECO:0000313" key="2">
    <source>
        <dbReference type="EMBL" id="KAA8577153.1"/>
    </source>
</evidence>